<comment type="caution">
    <text evidence="4">The sequence shown here is derived from an EMBL/GenBank/DDBJ whole genome shotgun (WGS) entry which is preliminary data.</text>
</comment>
<dbReference type="AlphaFoldDB" id="A0A154W9Y4"/>
<keyword evidence="2" id="KW-0560">Oxidoreductase</keyword>
<reference evidence="4 5" key="1">
    <citation type="submission" date="2015-12" db="EMBL/GenBank/DDBJ databases">
        <title>Genome sequence of Oceanibaculum pacificum MCCC 1A02656.</title>
        <authorList>
            <person name="Lu L."/>
            <person name="Lai Q."/>
            <person name="Shao Z."/>
            <person name="Qian P."/>
        </authorList>
    </citation>
    <scope>NUCLEOTIDE SEQUENCE [LARGE SCALE GENOMIC DNA]</scope>
    <source>
        <strain evidence="4 5">MCCC 1A02656</strain>
    </source>
</reference>
<protein>
    <submittedName>
        <fullName evidence="4">3-oxoacyl-ACP reductase</fullName>
    </submittedName>
</protein>
<dbReference type="InterPro" id="IPR002347">
    <property type="entry name" value="SDR_fam"/>
</dbReference>
<feature type="domain" description="Ketoreductase" evidence="3">
    <location>
        <begin position="2"/>
        <end position="174"/>
    </location>
</feature>
<dbReference type="InterPro" id="IPR036291">
    <property type="entry name" value="NAD(P)-bd_dom_sf"/>
</dbReference>
<dbReference type="PRINTS" id="PR00080">
    <property type="entry name" value="SDRFAMILY"/>
</dbReference>
<sequence length="235" mass="23904">MRNVLITGGGRGIGRAITERLLADGYRPIVVSRTAPAGLPEGVDAPFHAHDLADVEGIHALVTGIVKEHGPLYGLVNNAGIGLDGALATQHLSDIERVLRVNLLATIALTKSACRGMMSRGEGRIVTLSSIIARTGFSGLSAYAASKAGLEGFSQSLARELGPMGITVNCVAPGFVETGMTEGLQGEKLAAIKRRSPLGGLAQGADVAGAVAYLLGPDAARVTGTVLTVDAGSTA</sequence>
<dbReference type="FunFam" id="3.40.50.720:FF:000173">
    <property type="entry name" value="3-oxoacyl-[acyl-carrier protein] reductase"/>
    <property type="match status" value="1"/>
</dbReference>
<evidence type="ECO:0000313" key="4">
    <source>
        <dbReference type="EMBL" id="KZD10285.1"/>
    </source>
</evidence>
<dbReference type="PRINTS" id="PR00081">
    <property type="entry name" value="GDHRDH"/>
</dbReference>
<dbReference type="Proteomes" id="UP000076400">
    <property type="component" value="Unassembled WGS sequence"/>
</dbReference>
<evidence type="ECO:0000259" key="3">
    <source>
        <dbReference type="SMART" id="SM00822"/>
    </source>
</evidence>
<proteinExistence type="inferred from homology"/>
<dbReference type="PROSITE" id="PS00061">
    <property type="entry name" value="ADH_SHORT"/>
    <property type="match status" value="1"/>
</dbReference>
<dbReference type="RefSeq" id="WP_067553936.1">
    <property type="nucleotide sequence ID" value="NZ_LPXN01000091.1"/>
</dbReference>
<evidence type="ECO:0000313" key="5">
    <source>
        <dbReference type="Proteomes" id="UP000076400"/>
    </source>
</evidence>
<dbReference type="SMART" id="SM00822">
    <property type="entry name" value="PKS_KR"/>
    <property type="match status" value="1"/>
</dbReference>
<comment type="similarity">
    <text evidence="1">Belongs to the short-chain dehydrogenases/reductases (SDR) family.</text>
</comment>
<evidence type="ECO:0000256" key="2">
    <source>
        <dbReference type="ARBA" id="ARBA00023002"/>
    </source>
</evidence>
<organism evidence="4 5">
    <name type="scientific">Oceanibaculum pacificum</name>
    <dbReference type="NCBI Taxonomy" id="580166"/>
    <lineage>
        <taxon>Bacteria</taxon>
        <taxon>Pseudomonadati</taxon>
        <taxon>Pseudomonadota</taxon>
        <taxon>Alphaproteobacteria</taxon>
        <taxon>Rhodospirillales</taxon>
        <taxon>Oceanibaculaceae</taxon>
        <taxon>Oceanibaculum</taxon>
    </lineage>
</organism>
<evidence type="ECO:0000256" key="1">
    <source>
        <dbReference type="ARBA" id="ARBA00006484"/>
    </source>
</evidence>
<accession>A0A154W9Y4</accession>
<dbReference type="Pfam" id="PF13561">
    <property type="entry name" value="adh_short_C2"/>
    <property type="match status" value="1"/>
</dbReference>
<dbReference type="STRING" id="580166.AUP43_18440"/>
<keyword evidence="5" id="KW-1185">Reference proteome</keyword>
<dbReference type="GO" id="GO:0016616">
    <property type="term" value="F:oxidoreductase activity, acting on the CH-OH group of donors, NAD or NADP as acceptor"/>
    <property type="evidence" value="ECO:0007669"/>
    <property type="project" value="UniProtKB-ARBA"/>
</dbReference>
<dbReference type="SUPFAM" id="SSF51735">
    <property type="entry name" value="NAD(P)-binding Rossmann-fold domains"/>
    <property type="match status" value="1"/>
</dbReference>
<dbReference type="GO" id="GO:0030497">
    <property type="term" value="P:fatty acid elongation"/>
    <property type="evidence" value="ECO:0007669"/>
    <property type="project" value="TreeGrafter"/>
</dbReference>
<name>A0A154W9Y4_9PROT</name>
<dbReference type="PANTHER" id="PTHR42760:SF40">
    <property type="entry name" value="3-OXOACYL-[ACYL-CARRIER-PROTEIN] REDUCTASE, CHLOROPLASTIC"/>
    <property type="match status" value="1"/>
</dbReference>
<dbReference type="OrthoDB" id="9804774at2"/>
<dbReference type="EMBL" id="LPXN01000091">
    <property type="protein sequence ID" value="KZD10285.1"/>
    <property type="molecule type" value="Genomic_DNA"/>
</dbReference>
<dbReference type="InterPro" id="IPR057326">
    <property type="entry name" value="KR_dom"/>
</dbReference>
<gene>
    <name evidence="4" type="ORF">AUP43_18440</name>
</gene>
<dbReference type="PANTHER" id="PTHR42760">
    <property type="entry name" value="SHORT-CHAIN DEHYDROGENASES/REDUCTASES FAMILY MEMBER"/>
    <property type="match status" value="1"/>
</dbReference>
<dbReference type="InterPro" id="IPR020904">
    <property type="entry name" value="Sc_DH/Rdtase_CS"/>
</dbReference>
<dbReference type="Gene3D" id="3.40.50.720">
    <property type="entry name" value="NAD(P)-binding Rossmann-like Domain"/>
    <property type="match status" value="1"/>
</dbReference>